<comment type="subunit">
    <text evidence="4">Homooligomer.</text>
</comment>
<protein>
    <submittedName>
        <fullName evidence="10">TPT-domain-containing protein</fullName>
    </submittedName>
</protein>
<sequence length="396" mass="43582">MGSGILDEKTEQNAPLLSPDEYANEISESESVHSEEMVTEPSAVSSLHPAFFIALWIAMSSLVILFNKWMLDKAKFRYPIFLTSWHMFSSALVTQFMARYTGYLDSRHKVPMTKRTYMRAIVPIGLFFSLSLVCGNVTYLYLSVSFVQMLKAAGPIAVLLATWMFRLAEPSLTAFGNICIITVGVVISSLGEVQFNVLGVAYQLLGIVFEATRLVMIQRLLSAEFKMDPLVSLYYFAPVCAVTNGVLALIFEAPHMTWADFERVGVFMLLLNAAAAFLLNFASLLLIGKTSSLVLTLSGVFKNIMIVFASMLFYNDKVTSIQFMGFSIALGGLAYYQLGGAPAVRGLCSQAVARFSDYRRPSEADPVSAIEAQEIVVTRKSEEEVKSPGLANVKSA</sequence>
<feature type="transmembrane region" description="Helical" evidence="8">
    <location>
        <begin position="47"/>
        <end position="66"/>
    </location>
</feature>
<evidence type="ECO:0000256" key="3">
    <source>
        <dbReference type="ARBA" id="ARBA00010425"/>
    </source>
</evidence>
<gene>
    <name evidence="10" type="ORF">KCU76_g5174</name>
</gene>
<dbReference type="Pfam" id="PF03151">
    <property type="entry name" value="TPT"/>
    <property type="match status" value="1"/>
</dbReference>
<evidence type="ECO:0000256" key="8">
    <source>
        <dbReference type="SAM" id="Phobius"/>
    </source>
</evidence>
<feature type="domain" description="Sugar phosphate transporter" evidence="9">
    <location>
        <begin position="50"/>
        <end position="336"/>
    </location>
</feature>
<feature type="non-terminal residue" evidence="10">
    <location>
        <position position="1"/>
    </location>
</feature>
<comment type="caution">
    <text evidence="10">The sequence shown here is derived from an EMBL/GenBank/DDBJ whole genome shotgun (WGS) entry which is preliminary data.</text>
</comment>
<evidence type="ECO:0000313" key="10">
    <source>
        <dbReference type="EMBL" id="KAG9694542.1"/>
    </source>
</evidence>
<evidence type="ECO:0000256" key="2">
    <source>
        <dbReference type="ARBA" id="ARBA00004477"/>
    </source>
</evidence>
<dbReference type="PANTHER" id="PTHR11132">
    <property type="entry name" value="SOLUTE CARRIER FAMILY 35"/>
    <property type="match status" value="1"/>
</dbReference>
<dbReference type="OrthoDB" id="6418713at2759"/>
<evidence type="ECO:0000256" key="5">
    <source>
        <dbReference type="ARBA" id="ARBA00022692"/>
    </source>
</evidence>
<dbReference type="Proteomes" id="UP000779574">
    <property type="component" value="Unassembled WGS sequence"/>
</dbReference>
<keyword evidence="6 8" id="KW-1133">Transmembrane helix</keyword>
<proteinExistence type="inferred from homology"/>
<feature type="transmembrane region" description="Helical" evidence="8">
    <location>
        <begin position="78"/>
        <end position="100"/>
    </location>
</feature>
<feature type="transmembrane region" description="Helical" evidence="8">
    <location>
        <begin position="264"/>
        <end position="287"/>
    </location>
</feature>
<comment type="function">
    <text evidence="1">Involved in the import of GDP-mannose from the cytoplasm into the Golgi lumen.</text>
</comment>
<feature type="transmembrane region" description="Helical" evidence="8">
    <location>
        <begin position="293"/>
        <end position="314"/>
    </location>
</feature>
<feature type="transmembrane region" description="Helical" evidence="8">
    <location>
        <begin position="200"/>
        <end position="221"/>
    </location>
</feature>
<dbReference type="AlphaFoldDB" id="A0A9P8EMK1"/>
<evidence type="ECO:0000313" key="11">
    <source>
        <dbReference type="Proteomes" id="UP000779574"/>
    </source>
</evidence>
<feature type="transmembrane region" description="Helical" evidence="8">
    <location>
        <begin position="174"/>
        <end position="193"/>
    </location>
</feature>
<keyword evidence="7 8" id="KW-0472">Membrane</keyword>
<dbReference type="EMBL" id="JAHFXF010000159">
    <property type="protein sequence ID" value="KAG9694542.1"/>
    <property type="molecule type" value="Genomic_DNA"/>
</dbReference>
<comment type="similarity">
    <text evidence="3">Belongs to the TPT transporter family. SLC35D subfamily.</text>
</comment>
<dbReference type="InterPro" id="IPR050186">
    <property type="entry name" value="TPT_transporter"/>
</dbReference>
<evidence type="ECO:0000256" key="1">
    <source>
        <dbReference type="ARBA" id="ARBA00003420"/>
    </source>
</evidence>
<reference evidence="10" key="2">
    <citation type="submission" date="2021-08" db="EMBL/GenBank/DDBJ databases">
        <authorList>
            <person name="Gostincar C."/>
            <person name="Sun X."/>
            <person name="Song Z."/>
            <person name="Gunde-Cimerman N."/>
        </authorList>
    </citation>
    <scope>NUCLEOTIDE SEQUENCE</scope>
    <source>
        <strain evidence="10">EXF-9911</strain>
    </source>
</reference>
<evidence type="ECO:0000256" key="7">
    <source>
        <dbReference type="ARBA" id="ARBA00023136"/>
    </source>
</evidence>
<comment type="subcellular location">
    <subcellularLocation>
        <location evidence="2">Endoplasmic reticulum membrane</location>
        <topology evidence="2">Multi-pass membrane protein</topology>
    </subcellularLocation>
</comment>
<keyword evidence="5 8" id="KW-0812">Transmembrane</keyword>
<name>A0A9P8EMK1_AURME</name>
<evidence type="ECO:0000256" key="6">
    <source>
        <dbReference type="ARBA" id="ARBA00022989"/>
    </source>
</evidence>
<evidence type="ECO:0000256" key="4">
    <source>
        <dbReference type="ARBA" id="ARBA00011182"/>
    </source>
</evidence>
<feature type="transmembrane region" description="Helical" evidence="8">
    <location>
        <begin position="120"/>
        <end position="142"/>
    </location>
</feature>
<evidence type="ECO:0000259" key="9">
    <source>
        <dbReference type="Pfam" id="PF03151"/>
    </source>
</evidence>
<dbReference type="GO" id="GO:0005789">
    <property type="term" value="C:endoplasmic reticulum membrane"/>
    <property type="evidence" value="ECO:0007669"/>
    <property type="project" value="UniProtKB-SubCell"/>
</dbReference>
<dbReference type="InterPro" id="IPR004853">
    <property type="entry name" value="Sugar_P_trans_dom"/>
</dbReference>
<organism evidence="10 11">
    <name type="scientific">Aureobasidium melanogenum</name>
    <name type="common">Aureobasidium pullulans var. melanogenum</name>
    <dbReference type="NCBI Taxonomy" id="46634"/>
    <lineage>
        <taxon>Eukaryota</taxon>
        <taxon>Fungi</taxon>
        <taxon>Dikarya</taxon>
        <taxon>Ascomycota</taxon>
        <taxon>Pezizomycotina</taxon>
        <taxon>Dothideomycetes</taxon>
        <taxon>Dothideomycetidae</taxon>
        <taxon>Dothideales</taxon>
        <taxon>Saccotheciaceae</taxon>
        <taxon>Aureobasidium</taxon>
    </lineage>
</organism>
<feature type="transmembrane region" description="Helical" evidence="8">
    <location>
        <begin position="233"/>
        <end position="252"/>
    </location>
</feature>
<accession>A0A9P8EMK1</accession>
<reference evidence="10" key="1">
    <citation type="journal article" date="2021" name="J Fungi (Basel)">
        <title>Virulence traits and population genomics of the black yeast Aureobasidium melanogenum.</title>
        <authorList>
            <person name="Cernosa A."/>
            <person name="Sun X."/>
            <person name="Gostincar C."/>
            <person name="Fang C."/>
            <person name="Gunde-Cimerman N."/>
            <person name="Song Z."/>
        </authorList>
    </citation>
    <scope>NUCLEOTIDE SEQUENCE</scope>
    <source>
        <strain evidence="10">EXF-9911</strain>
    </source>
</reference>